<dbReference type="AlphaFoldDB" id="A0A431UUF7"/>
<proteinExistence type="predicted"/>
<evidence type="ECO:0000256" key="3">
    <source>
        <dbReference type="ARBA" id="ARBA00022989"/>
    </source>
</evidence>
<evidence type="ECO:0000256" key="1">
    <source>
        <dbReference type="ARBA" id="ARBA00004141"/>
    </source>
</evidence>
<dbReference type="Pfam" id="PF02674">
    <property type="entry name" value="Colicin_V"/>
    <property type="match status" value="1"/>
</dbReference>
<feature type="transmembrane region" description="Helical" evidence="5">
    <location>
        <begin position="27"/>
        <end position="43"/>
    </location>
</feature>
<dbReference type="Proteomes" id="UP000276349">
    <property type="component" value="Unassembled WGS sequence"/>
</dbReference>
<dbReference type="RefSeq" id="WP_126293628.1">
    <property type="nucleotide sequence ID" value="NZ_CP155468.1"/>
</dbReference>
<feature type="transmembrane region" description="Helical" evidence="5">
    <location>
        <begin position="117"/>
        <end position="143"/>
    </location>
</feature>
<protein>
    <submittedName>
        <fullName evidence="6">CvpA family protein</fullName>
    </submittedName>
</protein>
<keyword evidence="7" id="KW-1185">Reference proteome</keyword>
<dbReference type="GO" id="GO:0009403">
    <property type="term" value="P:toxin biosynthetic process"/>
    <property type="evidence" value="ECO:0007669"/>
    <property type="project" value="InterPro"/>
</dbReference>
<sequence length="179" mass="20663">MLDILLIIIFIASLLVGLKRGFIVQAIHLTSFFIALIVAYIYYKPLAEKFVLWVPYPGISEDTSMMLILDTLDVDRTFYRIIAFAVIFFAVKIALQILGSVFDFLTYLPILNSINRLLGAILCFLEFYFILFIVMYVLAMLPIEAIQSFMGSSIIANLMLEHTPILTGMFQDWWYIYKE</sequence>
<comment type="subcellular location">
    <subcellularLocation>
        <location evidence="1">Membrane</location>
        <topology evidence="1">Multi-pass membrane protein</topology>
    </subcellularLocation>
</comment>
<keyword evidence="4 5" id="KW-0472">Membrane</keyword>
<evidence type="ECO:0000313" key="7">
    <source>
        <dbReference type="Proteomes" id="UP000276349"/>
    </source>
</evidence>
<comment type="caution">
    <text evidence="6">The sequence shown here is derived from an EMBL/GenBank/DDBJ whole genome shotgun (WGS) entry which is preliminary data.</text>
</comment>
<keyword evidence="3 5" id="KW-1133">Transmembrane helix</keyword>
<feature type="transmembrane region" description="Helical" evidence="5">
    <location>
        <begin position="81"/>
        <end position="105"/>
    </location>
</feature>
<keyword evidence="2 5" id="KW-0812">Transmembrane</keyword>
<gene>
    <name evidence="6" type="ORF">EKG35_06490</name>
</gene>
<dbReference type="PANTHER" id="PTHR37306">
    <property type="entry name" value="COLICIN V PRODUCTION PROTEIN"/>
    <property type="match status" value="1"/>
</dbReference>
<organism evidence="6 7">
    <name type="scientific">Lysinibacillus telephonicus</name>
    <dbReference type="NCBI Taxonomy" id="1714840"/>
    <lineage>
        <taxon>Bacteria</taxon>
        <taxon>Bacillati</taxon>
        <taxon>Bacillota</taxon>
        <taxon>Bacilli</taxon>
        <taxon>Bacillales</taxon>
        <taxon>Bacillaceae</taxon>
        <taxon>Lysinibacillus</taxon>
    </lineage>
</organism>
<evidence type="ECO:0000256" key="4">
    <source>
        <dbReference type="ARBA" id="ARBA00023136"/>
    </source>
</evidence>
<reference evidence="6 7" key="1">
    <citation type="submission" date="2018-12" db="EMBL/GenBank/DDBJ databases">
        <authorList>
            <person name="Yu L."/>
        </authorList>
    </citation>
    <scope>NUCLEOTIDE SEQUENCE [LARGE SCALE GENOMIC DNA]</scope>
    <source>
        <strain evidence="6 7">S5H2222</strain>
    </source>
</reference>
<dbReference type="InterPro" id="IPR003825">
    <property type="entry name" value="Colicin-V_CvpA"/>
</dbReference>
<evidence type="ECO:0000256" key="5">
    <source>
        <dbReference type="SAM" id="Phobius"/>
    </source>
</evidence>
<dbReference type="GO" id="GO:0016020">
    <property type="term" value="C:membrane"/>
    <property type="evidence" value="ECO:0007669"/>
    <property type="project" value="UniProtKB-SubCell"/>
</dbReference>
<dbReference type="OrthoDB" id="1809613at2"/>
<evidence type="ECO:0000256" key="2">
    <source>
        <dbReference type="ARBA" id="ARBA00022692"/>
    </source>
</evidence>
<evidence type="ECO:0000313" key="6">
    <source>
        <dbReference type="EMBL" id="RTQ94161.1"/>
    </source>
</evidence>
<accession>A0A431UUF7</accession>
<name>A0A431UUF7_9BACI</name>
<dbReference type="PANTHER" id="PTHR37306:SF1">
    <property type="entry name" value="COLICIN V PRODUCTION PROTEIN"/>
    <property type="match status" value="1"/>
</dbReference>
<dbReference type="EMBL" id="RXNR01000013">
    <property type="protein sequence ID" value="RTQ94161.1"/>
    <property type="molecule type" value="Genomic_DNA"/>
</dbReference>